<dbReference type="PANTHER" id="PTHR42085">
    <property type="entry name" value="F-BOX DOMAIN-CONTAINING PROTEIN"/>
    <property type="match status" value="1"/>
</dbReference>
<evidence type="ECO:0000259" key="2">
    <source>
        <dbReference type="Pfam" id="PF24864"/>
    </source>
</evidence>
<protein>
    <recommendedName>
        <fullName evidence="2">DUF7730 domain-containing protein</fullName>
    </recommendedName>
</protein>
<evidence type="ECO:0000313" key="3">
    <source>
        <dbReference type="EMBL" id="PPJ50745.1"/>
    </source>
</evidence>
<dbReference type="InterPro" id="IPR038883">
    <property type="entry name" value="AN11006-like"/>
</dbReference>
<feature type="region of interest" description="Disordered" evidence="1">
    <location>
        <begin position="1"/>
        <end position="23"/>
    </location>
</feature>
<dbReference type="STRING" id="357750.A0A2S6BTF7"/>
<name>A0A2S6BTF7_9PEZI</name>
<accession>A0A2S6BTF7</accession>
<keyword evidence="4" id="KW-1185">Reference proteome</keyword>
<gene>
    <name evidence="3" type="ORF">CBER1_08123</name>
</gene>
<dbReference type="PANTHER" id="PTHR42085:SF2">
    <property type="entry name" value="F-BOX DOMAIN-CONTAINING PROTEIN"/>
    <property type="match status" value="1"/>
</dbReference>
<evidence type="ECO:0000256" key="1">
    <source>
        <dbReference type="SAM" id="MobiDB-lite"/>
    </source>
</evidence>
<organism evidence="3 4">
    <name type="scientific">Cercospora berteroae</name>
    <dbReference type="NCBI Taxonomy" id="357750"/>
    <lineage>
        <taxon>Eukaryota</taxon>
        <taxon>Fungi</taxon>
        <taxon>Dikarya</taxon>
        <taxon>Ascomycota</taxon>
        <taxon>Pezizomycotina</taxon>
        <taxon>Dothideomycetes</taxon>
        <taxon>Dothideomycetidae</taxon>
        <taxon>Mycosphaerellales</taxon>
        <taxon>Mycosphaerellaceae</taxon>
        <taxon>Cercospora</taxon>
    </lineage>
</organism>
<dbReference type="EMBL" id="PNEN01001777">
    <property type="protein sequence ID" value="PPJ50745.1"/>
    <property type="molecule type" value="Genomic_DNA"/>
</dbReference>
<comment type="caution">
    <text evidence="3">The sequence shown here is derived from an EMBL/GenBank/DDBJ whole genome shotgun (WGS) entry which is preliminary data.</text>
</comment>
<evidence type="ECO:0000313" key="4">
    <source>
        <dbReference type="Proteomes" id="UP000237631"/>
    </source>
</evidence>
<proteinExistence type="predicted"/>
<dbReference type="Pfam" id="PF24864">
    <property type="entry name" value="DUF7730"/>
    <property type="match status" value="1"/>
</dbReference>
<sequence>MTAADISTAAPGGDASETTPTAKLSFFPTEEPTLLRDEVAALIEPWIETDAEPPFNTGQLIVFAFVMSNKTTMSQNEIHRWILRTFQFYRDLALDGYLEAIAAETNRVNQYRITKFPYNFPGTTYDGYGKPYDGVDLEISFTAARAYLCQCLGPPRLGAFEFMRLPAELREKIYKMLLVFPVHELSNLGRRISVHGELAYQIGHVGSEDMPREARAQDRCEHLLRLSMREALSILLVSKQVLHETLPVFFGMNEFHFDHLESLYSGLNTIGEAGRKCIRHIHIVMSYGNCSSEFWPRDLADTATLLVRLAPRKLVFSLPEDDSFARYCEEVVFDTVENIRRLDKIEGLGEFAALAQRAESIEWRGDGMFRAWVVGKLEGLENVEGDDEDIAGPSQHTGSGFWSATFRSLGLTRAVNTVHQSRLWAITGLSNTSKTLAI</sequence>
<reference evidence="4" key="1">
    <citation type="journal article" date="2017" name="bioRxiv">
        <title>Conservation of a gene cluster reveals novel cercosporin biosynthetic mechanisms and extends production to the genus Colletotrichum.</title>
        <authorList>
            <person name="de Jonge R."/>
            <person name="Ebert M.K."/>
            <person name="Huitt-Roehl C.R."/>
            <person name="Pal P."/>
            <person name="Suttle J.C."/>
            <person name="Spanner R.E."/>
            <person name="Neubauer J.D."/>
            <person name="Jurick W.M.II."/>
            <person name="Stott K.A."/>
            <person name="Secor G.A."/>
            <person name="Thomma B.P.H.J."/>
            <person name="Van de Peer Y."/>
            <person name="Townsend C.A."/>
            <person name="Bolton M.D."/>
        </authorList>
    </citation>
    <scope>NUCLEOTIDE SEQUENCE [LARGE SCALE GENOMIC DNA]</scope>
    <source>
        <strain evidence="4">CBS538.71</strain>
    </source>
</reference>
<dbReference type="InterPro" id="IPR056632">
    <property type="entry name" value="DUF7730"/>
</dbReference>
<dbReference type="AlphaFoldDB" id="A0A2S6BTF7"/>
<dbReference type="OrthoDB" id="3650687at2759"/>
<dbReference type="Proteomes" id="UP000237631">
    <property type="component" value="Unassembled WGS sequence"/>
</dbReference>
<feature type="domain" description="DUF7730" evidence="2">
    <location>
        <begin position="162"/>
        <end position="284"/>
    </location>
</feature>